<dbReference type="AlphaFoldDB" id="A0AAE0D4Z9"/>
<proteinExistence type="predicted"/>
<evidence type="ECO:0000313" key="1">
    <source>
        <dbReference type="EMBL" id="KAK2754899.1"/>
    </source>
</evidence>
<protein>
    <submittedName>
        <fullName evidence="1">Neutral amino acid permease</fullName>
    </submittedName>
</protein>
<dbReference type="EMBL" id="VYYT01000223">
    <property type="protein sequence ID" value="KAK2754899.1"/>
    <property type="molecule type" value="Genomic_DNA"/>
</dbReference>
<sequence length="633" mass="72870">MWGSGFLKEDRIANWPASKQEKIAVGRLLAKILYSDAVIDAYARDGPSSIGTGFRSTLFHEWLSDLEPDDLETREEKEWFRTWKYGVGSCWGYVSNRLARRWLKMGNEGWSAASMFIDGDSVEKKYSWLCNNFADDGHETLQRVTKLMIELMIEVWEERNLLNIGRDWIITECDKVLNISDKTWWALFFAAKSLAESIDRWDTDMNEIRKAHDHLEVAMSLELFKDEDYTNRYWREMLPLFARCQIRLGDLPGGKTTYTYMMESPKSWDVLKLRLFILSEPPMIMELLKAAQSVLVMEPSGHSLCHQMMSGDLEEEDMIPLRLVAHADCNWHSIVGLIEHYTLAGTSSQMLWSTMADILWHESGDTQREDQALEIWKQGKDKKAIVNALLRRAISEVPHNPLESCSFQRLKRMHPEISDPTEDPDISFRAKVMVAGWQHQSGQVTEAREFVSTLLGHRHDVYSLIDRIYRRSSLLEDWGIACIAFGNEDLGALLLEQMLLSGRSVPRSYHQGCVQICARQTDDVGQSNGMPILLCCKTCLAVIRPKCCATIEKGARLPNLCGPGHQYLPIRELHVSSEGKETNYGVELDRYLDDIYDIYEWNIWAREDDGINKAQELYGWAKPVYEDPMPYSH</sequence>
<dbReference type="Proteomes" id="UP001281614">
    <property type="component" value="Unassembled WGS sequence"/>
</dbReference>
<comment type="caution">
    <text evidence="1">The sequence shown here is derived from an EMBL/GenBank/DDBJ whole genome shotgun (WGS) entry which is preliminary data.</text>
</comment>
<reference evidence="1" key="1">
    <citation type="submission" date="2023-02" db="EMBL/GenBank/DDBJ databases">
        <title>Colletotrichum kahawae CIFC_Que2 genome sequencing and assembly.</title>
        <authorList>
            <person name="Baroncelli R."/>
        </authorList>
    </citation>
    <scope>NUCLEOTIDE SEQUENCE</scope>
    <source>
        <strain evidence="1">CIFC_Que2</strain>
    </source>
</reference>
<organism evidence="1 2">
    <name type="scientific">Colletotrichum kahawae</name>
    <name type="common">Coffee berry disease fungus</name>
    <dbReference type="NCBI Taxonomy" id="34407"/>
    <lineage>
        <taxon>Eukaryota</taxon>
        <taxon>Fungi</taxon>
        <taxon>Dikarya</taxon>
        <taxon>Ascomycota</taxon>
        <taxon>Pezizomycotina</taxon>
        <taxon>Sordariomycetes</taxon>
        <taxon>Hypocreomycetidae</taxon>
        <taxon>Glomerellales</taxon>
        <taxon>Glomerellaceae</taxon>
        <taxon>Colletotrichum</taxon>
        <taxon>Colletotrichum gloeosporioides species complex</taxon>
    </lineage>
</organism>
<keyword evidence="2" id="KW-1185">Reference proteome</keyword>
<gene>
    <name evidence="1" type="ORF">CKAH01_05913</name>
</gene>
<evidence type="ECO:0000313" key="2">
    <source>
        <dbReference type="Proteomes" id="UP001281614"/>
    </source>
</evidence>
<accession>A0AAE0D4Z9</accession>
<name>A0AAE0D4Z9_COLKA</name>